<accession>A0A553NMS6</accession>
<keyword evidence="2" id="KW-1185">Reference proteome</keyword>
<comment type="caution">
    <text evidence="1">The sequence shown here is derived from an EMBL/GenBank/DDBJ whole genome shotgun (WGS) entry which is preliminary data.</text>
</comment>
<protein>
    <submittedName>
        <fullName evidence="1">Uncharacterized protein</fullName>
    </submittedName>
</protein>
<sequence length="65" mass="7415">MWRDGFRNWSQLGEFPPGHLPDGWASYAHLDEIDGGIYSHSVIIHDQHCVDPTDDRIHTQSIEGT</sequence>
<evidence type="ECO:0000313" key="1">
    <source>
        <dbReference type="EMBL" id="TRY66732.1"/>
    </source>
</evidence>
<evidence type="ECO:0000313" key="2">
    <source>
        <dbReference type="Proteomes" id="UP000318571"/>
    </source>
</evidence>
<dbReference type="EMBL" id="VCGU01000012">
    <property type="protein sequence ID" value="TRY66732.1"/>
    <property type="molecule type" value="Genomic_DNA"/>
</dbReference>
<proteinExistence type="predicted"/>
<organism evidence="1 2">
    <name type="scientific">Tigriopus californicus</name>
    <name type="common">Marine copepod</name>
    <dbReference type="NCBI Taxonomy" id="6832"/>
    <lineage>
        <taxon>Eukaryota</taxon>
        <taxon>Metazoa</taxon>
        <taxon>Ecdysozoa</taxon>
        <taxon>Arthropoda</taxon>
        <taxon>Crustacea</taxon>
        <taxon>Multicrustacea</taxon>
        <taxon>Hexanauplia</taxon>
        <taxon>Copepoda</taxon>
        <taxon>Harpacticoida</taxon>
        <taxon>Harpacticidae</taxon>
        <taxon>Tigriopus</taxon>
    </lineage>
</organism>
<reference evidence="1 2" key="1">
    <citation type="journal article" date="2018" name="Nat. Ecol. Evol.">
        <title>Genomic signatures of mitonuclear coevolution across populations of Tigriopus californicus.</title>
        <authorList>
            <person name="Barreto F.S."/>
            <person name="Watson E.T."/>
            <person name="Lima T.G."/>
            <person name="Willett C.S."/>
            <person name="Edmands S."/>
            <person name="Li W."/>
            <person name="Burton R.S."/>
        </authorList>
    </citation>
    <scope>NUCLEOTIDE SEQUENCE [LARGE SCALE GENOMIC DNA]</scope>
    <source>
        <strain evidence="1 2">San Diego</strain>
    </source>
</reference>
<dbReference type="AlphaFoldDB" id="A0A553NMS6"/>
<gene>
    <name evidence="1" type="ORF">TCAL_16460</name>
</gene>
<name>A0A553NMS6_TIGCA</name>
<dbReference type="Proteomes" id="UP000318571">
    <property type="component" value="Unassembled WGS sequence"/>
</dbReference>